<dbReference type="EMBL" id="SRRH01000257">
    <property type="protein sequence ID" value="KAG6293022.1"/>
    <property type="molecule type" value="Genomic_DNA"/>
</dbReference>
<keyword evidence="2" id="KW-1185">Reference proteome</keyword>
<organism evidence="1 2">
    <name type="scientific">Claviceps aff. purpurea</name>
    <dbReference type="NCBI Taxonomy" id="1967640"/>
    <lineage>
        <taxon>Eukaryota</taxon>
        <taxon>Fungi</taxon>
        <taxon>Dikarya</taxon>
        <taxon>Ascomycota</taxon>
        <taxon>Pezizomycotina</taxon>
        <taxon>Sordariomycetes</taxon>
        <taxon>Hypocreomycetidae</taxon>
        <taxon>Hypocreales</taxon>
        <taxon>Clavicipitaceae</taxon>
        <taxon>Claviceps</taxon>
    </lineage>
</organism>
<sequence>MAETVESDTYEDSCARSHFALEVKNLGLVSDPEVRFLQGVVGALVRASNGSVLRIYRIRRPSNWTPDGRILLEYDVLQALALISDGSVGLVYDVHETGS</sequence>
<evidence type="ECO:0000313" key="2">
    <source>
        <dbReference type="Proteomes" id="UP000707071"/>
    </source>
</evidence>
<evidence type="ECO:0000313" key="1">
    <source>
        <dbReference type="EMBL" id="KAG6293022.1"/>
    </source>
</evidence>
<name>A0A9P7QES9_9HYPO</name>
<accession>A0A9P7QES9</accession>
<proteinExistence type="predicted"/>
<dbReference type="Proteomes" id="UP000707071">
    <property type="component" value="Unassembled WGS sequence"/>
</dbReference>
<reference evidence="1 2" key="1">
    <citation type="journal article" date="2020" name="bioRxiv">
        <title>Whole genome comparisons of ergot fungi reveals the divergence and evolution of species within the genus Claviceps are the result of varying mechanisms driving genome evolution and host range expansion.</title>
        <authorList>
            <person name="Wyka S.A."/>
            <person name="Mondo S.J."/>
            <person name="Liu M."/>
            <person name="Dettman J."/>
            <person name="Nalam V."/>
            <person name="Broders K.D."/>
        </authorList>
    </citation>
    <scope>NUCLEOTIDE SEQUENCE [LARGE SCALE GENOMIC DNA]</scope>
    <source>
        <strain evidence="1 2">Clav52</strain>
    </source>
</reference>
<gene>
    <name evidence="1" type="ORF">E4U09_003167</name>
</gene>
<comment type="caution">
    <text evidence="1">The sequence shown here is derived from an EMBL/GenBank/DDBJ whole genome shotgun (WGS) entry which is preliminary data.</text>
</comment>
<dbReference type="AlphaFoldDB" id="A0A9P7QES9"/>
<protein>
    <submittedName>
        <fullName evidence="1">Uncharacterized protein</fullName>
    </submittedName>
</protein>